<reference evidence="1 2" key="1">
    <citation type="submission" date="2020-02" db="EMBL/GenBank/DDBJ databases">
        <authorList>
            <person name="Ferguson B K."/>
        </authorList>
    </citation>
    <scope>NUCLEOTIDE SEQUENCE [LARGE SCALE GENOMIC DNA]</scope>
</reference>
<sequence>MVGDLCVDLKFCQSVRPSSNRVRLSPSRRGLTSVRVKRLSKTLRRQASLGANAARRSRHTWPLLTDLRCIDLSAICRLPDRTNILQSTNNNTKRSALVPICFALRRTTSSNCAAFLMELDFTTFSIQGGVSFRRRAQRHKTCSQRPARITFERSLGLFHLFSPSRIFKHDR</sequence>
<feature type="non-terminal residue" evidence="1">
    <location>
        <position position="171"/>
    </location>
</feature>
<protein>
    <submittedName>
        <fullName evidence="1">Uncharacterized protein</fullName>
    </submittedName>
</protein>
<dbReference type="EMBL" id="CADCXU010029242">
    <property type="protein sequence ID" value="CAB0015579.1"/>
    <property type="molecule type" value="Genomic_DNA"/>
</dbReference>
<proteinExistence type="predicted"/>
<accession>A0A6H5HEY8</accession>
<gene>
    <name evidence="1" type="ORF">NTEN_LOCUS19919</name>
</gene>
<keyword evidence="2" id="KW-1185">Reference proteome</keyword>
<evidence type="ECO:0000313" key="2">
    <source>
        <dbReference type="Proteomes" id="UP000479000"/>
    </source>
</evidence>
<organism evidence="1 2">
    <name type="scientific">Nesidiocoris tenuis</name>
    <dbReference type="NCBI Taxonomy" id="355587"/>
    <lineage>
        <taxon>Eukaryota</taxon>
        <taxon>Metazoa</taxon>
        <taxon>Ecdysozoa</taxon>
        <taxon>Arthropoda</taxon>
        <taxon>Hexapoda</taxon>
        <taxon>Insecta</taxon>
        <taxon>Pterygota</taxon>
        <taxon>Neoptera</taxon>
        <taxon>Paraneoptera</taxon>
        <taxon>Hemiptera</taxon>
        <taxon>Heteroptera</taxon>
        <taxon>Panheteroptera</taxon>
        <taxon>Cimicomorpha</taxon>
        <taxon>Miridae</taxon>
        <taxon>Dicyphina</taxon>
        <taxon>Nesidiocoris</taxon>
    </lineage>
</organism>
<evidence type="ECO:0000313" key="1">
    <source>
        <dbReference type="EMBL" id="CAB0015579.1"/>
    </source>
</evidence>
<dbReference type="Proteomes" id="UP000479000">
    <property type="component" value="Unassembled WGS sequence"/>
</dbReference>
<dbReference type="AlphaFoldDB" id="A0A6H5HEY8"/>
<name>A0A6H5HEY8_9HEMI</name>